<dbReference type="Proteomes" id="UP000053989">
    <property type="component" value="Unassembled WGS sequence"/>
</dbReference>
<accession>A0A0C3DNN1</accession>
<evidence type="ECO:0000313" key="1">
    <source>
        <dbReference type="EMBL" id="KIM57849.1"/>
    </source>
</evidence>
<reference evidence="1 2" key="1">
    <citation type="submission" date="2014-04" db="EMBL/GenBank/DDBJ databases">
        <authorList>
            <consortium name="DOE Joint Genome Institute"/>
            <person name="Kuo A."/>
            <person name="Kohler A."/>
            <person name="Nagy L.G."/>
            <person name="Floudas D."/>
            <person name="Copeland A."/>
            <person name="Barry K.W."/>
            <person name="Cichocki N."/>
            <person name="Veneault-Fourrey C."/>
            <person name="LaButti K."/>
            <person name="Lindquist E.A."/>
            <person name="Lipzen A."/>
            <person name="Lundell T."/>
            <person name="Morin E."/>
            <person name="Murat C."/>
            <person name="Sun H."/>
            <person name="Tunlid A."/>
            <person name="Henrissat B."/>
            <person name="Grigoriev I.V."/>
            <person name="Hibbett D.S."/>
            <person name="Martin F."/>
            <person name="Nordberg H.P."/>
            <person name="Cantor M.N."/>
            <person name="Hua S.X."/>
        </authorList>
    </citation>
    <scope>NUCLEOTIDE SEQUENCE [LARGE SCALE GENOMIC DNA]</scope>
    <source>
        <strain evidence="1 2">Foug A</strain>
    </source>
</reference>
<gene>
    <name evidence="1" type="ORF">SCLCIDRAFT_28576</name>
</gene>
<dbReference type="SUPFAM" id="SSF50370">
    <property type="entry name" value="Ricin B-like lectins"/>
    <property type="match status" value="1"/>
</dbReference>
<dbReference type="InterPro" id="IPR035992">
    <property type="entry name" value="Ricin_B-like_lectins"/>
</dbReference>
<organism evidence="1 2">
    <name type="scientific">Scleroderma citrinum Foug A</name>
    <dbReference type="NCBI Taxonomy" id="1036808"/>
    <lineage>
        <taxon>Eukaryota</taxon>
        <taxon>Fungi</taxon>
        <taxon>Dikarya</taxon>
        <taxon>Basidiomycota</taxon>
        <taxon>Agaricomycotina</taxon>
        <taxon>Agaricomycetes</taxon>
        <taxon>Agaricomycetidae</taxon>
        <taxon>Boletales</taxon>
        <taxon>Sclerodermatineae</taxon>
        <taxon>Sclerodermataceae</taxon>
        <taxon>Scleroderma</taxon>
    </lineage>
</organism>
<keyword evidence="2" id="KW-1185">Reference proteome</keyword>
<name>A0A0C3DNN1_9AGAM</name>
<dbReference type="EMBL" id="KN822095">
    <property type="protein sequence ID" value="KIM57849.1"/>
    <property type="molecule type" value="Genomic_DNA"/>
</dbReference>
<sequence>MSHSSTELSYSLPRFKHIVSNPQLKSFNFVQASDGVSFNIYTDGSEAYFAEFDASNPPNIYIQQKDTDHPTPRYWSVNKLSNGTYTIGPIGGSPNVWTAPTKDGQLYLADDTKNPPTVKQQFTIS</sequence>
<dbReference type="InParanoid" id="A0A0C3DNN1"/>
<proteinExistence type="predicted"/>
<reference evidence="2" key="2">
    <citation type="submission" date="2015-01" db="EMBL/GenBank/DDBJ databases">
        <title>Evolutionary Origins and Diversification of the Mycorrhizal Mutualists.</title>
        <authorList>
            <consortium name="DOE Joint Genome Institute"/>
            <consortium name="Mycorrhizal Genomics Consortium"/>
            <person name="Kohler A."/>
            <person name="Kuo A."/>
            <person name="Nagy L.G."/>
            <person name="Floudas D."/>
            <person name="Copeland A."/>
            <person name="Barry K.W."/>
            <person name="Cichocki N."/>
            <person name="Veneault-Fourrey C."/>
            <person name="LaButti K."/>
            <person name="Lindquist E.A."/>
            <person name="Lipzen A."/>
            <person name="Lundell T."/>
            <person name="Morin E."/>
            <person name="Murat C."/>
            <person name="Riley R."/>
            <person name="Ohm R."/>
            <person name="Sun H."/>
            <person name="Tunlid A."/>
            <person name="Henrissat B."/>
            <person name="Grigoriev I.V."/>
            <person name="Hibbett D.S."/>
            <person name="Martin F."/>
        </authorList>
    </citation>
    <scope>NUCLEOTIDE SEQUENCE [LARGE SCALE GENOMIC DNA]</scope>
    <source>
        <strain evidence="2">Foug A</strain>
    </source>
</reference>
<dbReference type="AlphaFoldDB" id="A0A0C3DNN1"/>
<dbReference type="HOGENOM" id="CLU_1993963_0_0_1"/>
<protein>
    <submittedName>
        <fullName evidence="1">Uncharacterized protein</fullName>
    </submittedName>
</protein>
<evidence type="ECO:0000313" key="2">
    <source>
        <dbReference type="Proteomes" id="UP000053989"/>
    </source>
</evidence>